<dbReference type="PROSITE" id="PS00237">
    <property type="entry name" value="G_PROTEIN_RECEP_F1_1"/>
    <property type="match status" value="1"/>
</dbReference>
<dbReference type="AlphaFoldDB" id="A0A6P7WPX4"/>
<keyword evidence="2 12" id="KW-1003">Cell membrane</keyword>
<dbReference type="GO" id="GO:0005886">
    <property type="term" value="C:plasma membrane"/>
    <property type="evidence" value="ECO:0007669"/>
    <property type="project" value="UniProtKB-SubCell"/>
</dbReference>
<feature type="domain" description="G-protein coupled receptors family 1 profile" evidence="13">
    <location>
        <begin position="41"/>
        <end position="290"/>
    </location>
</feature>
<evidence type="ECO:0000313" key="15">
    <source>
        <dbReference type="RefSeq" id="XP_030042428.1"/>
    </source>
</evidence>
<evidence type="ECO:0000256" key="9">
    <source>
        <dbReference type="ARBA" id="ARBA00023170"/>
    </source>
</evidence>
<comment type="subcellular location">
    <subcellularLocation>
        <location evidence="1 12">Cell membrane</location>
        <topology evidence="1 12">Multi-pass membrane protein</topology>
    </subcellularLocation>
</comment>
<dbReference type="Proteomes" id="UP000515156">
    <property type="component" value="Chromosome 14"/>
</dbReference>
<dbReference type="InterPro" id="IPR000276">
    <property type="entry name" value="GPCR_Rhodpsn"/>
</dbReference>
<dbReference type="GO" id="GO:0004930">
    <property type="term" value="F:G protein-coupled receptor activity"/>
    <property type="evidence" value="ECO:0007669"/>
    <property type="project" value="UniProtKB-KW"/>
</dbReference>
<dbReference type="CDD" id="cd13954">
    <property type="entry name" value="7tmA_OR"/>
    <property type="match status" value="1"/>
</dbReference>
<keyword evidence="8 12" id="KW-0472">Membrane</keyword>
<evidence type="ECO:0000256" key="8">
    <source>
        <dbReference type="ARBA" id="ARBA00023136"/>
    </source>
</evidence>
<evidence type="ECO:0000256" key="12">
    <source>
        <dbReference type="RuleBase" id="RU363047"/>
    </source>
</evidence>
<keyword evidence="3 12" id="KW-0716">Sensory transduction</keyword>
<reference evidence="15" key="1">
    <citation type="submission" date="2025-08" db="UniProtKB">
        <authorList>
            <consortium name="RefSeq"/>
        </authorList>
    </citation>
    <scope>IDENTIFICATION</scope>
</reference>
<dbReference type="PRINTS" id="PR00245">
    <property type="entry name" value="OLFACTORYR"/>
</dbReference>
<feature type="transmembrane region" description="Helical" evidence="12">
    <location>
        <begin position="206"/>
        <end position="226"/>
    </location>
</feature>
<sequence>MMRRNRTMVAEFILLGLTSSHETEIILFGVILIIYLIALLGNMLIIIITILFSCFNSPMYFFLCNLSFLDLGLISTTVPKMLVNFLIEVKTISFFGCVAQLYCFITLGGAECLLLTVMAYDRYVAICKPLHYSVIVSRRLCVLLVTVTWITACLNSLVHTMTTFCLPFCESNKIMHFFCDIPPVLKLACADTRINEIALYSSAGSIMVGSFFFILLSYVYIISAILKIKSAKGRWKAFSTCASHFIIVSLYFGSAGFMYLRPTSTYSLEKDRELSVLYAIIIPMLNPVIYSLRNKEIHRALGLLLARYRSQFA</sequence>
<dbReference type="InterPro" id="IPR050516">
    <property type="entry name" value="Olfactory_GPCR"/>
</dbReference>
<keyword evidence="5 12" id="KW-0552">Olfaction</keyword>
<gene>
    <name evidence="15" type="primary">LOC115457145</name>
</gene>
<dbReference type="InterPro" id="IPR000725">
    <property type="entry name" value="Olfact_rcpt"/>
</dbReference>
<dbReference type="PROSITE" id="PS50262">
    <property type="entry name" value="G_PROTEIN_RECEP_F1_2"/>
    <property type="match status" value="1"/>
</dbReference>
<accession>A0A6P7WPX4</accession>
<keyword evidence="9 11" id="KW-0675">Receptor</keyword>
<evidence type="ECO:0000256" key="6">
    <source>
        <dbReference type="ARBA" id="ARBA00022989"/>
    </source>
</evidence>
<dbReference type="InterPro" id="IPR017452">
    <property type="entry name" value="GPCR_Rhodpsn_7TM"/>
</dbReference>
<evidence type="ECO:0000256" key="1">
    <source>
        <dbReference type="ARBA" id="ARBA00004651"/>
    </source>
</evidence>
<evidence type="ECO:0000256" key="4">
    <source>
        <dbReference type="ARBA" id="ARBA00022692"/>
    </source>
</evidence>
<dbReference type="InParanoid" id="A0A6P7WPX4"/>
<keyword evidence="6 12" id="KW-1133">Transmembrane helix</keyword>
<evidence type="ECO:0000256" key="5">
    <source>
        <dbReference type="ARBA" id="ARBA00022725"/>
    </source>
</evidence>
<dbReference type="KEGG" id="muo:115457145"/>
<keyword evidence="10 11" id="KW-0807">Transducer</keyword>
<feature type="transmembrane region" description="Helical" evidence="12">
    <location>
        <begin position="238"/>
        <end position="260"/>
    </location>
</feature>
<feature type="transmembrane region" description="Helical" evidence="12">
    <location>
        <begin position="275"/>
        <end position="292"/>
    </location>
</feature>
<dbReference type="OrthoDB" id="9895897at2759"/>
<evidence type="ECO:0000256" key="7">
    <source>
        <dbReference type="ARBA" id="ARBA00023040"/>
    </source>
</evidence>
<dbReference type="GeneID" id="115457145"/>
<dbReference type="SUPFAM" id="SSF81321">
    <property type="entry name" value="Family A G protein-coupled receptor-like"/>
    <property type="match status" value="1"/>
</dbReference>
<comment type="similarity">
    <text evidence="11">Belongs to the G-protein coupled receptor 1 family.</text>
</comment>
<dbReference type="GO" id="GO:0004984">
    <property type="term" value="F:olfactory receptor activity"/>
    <property type="evidence" value="ECO:0007669"/>
    <property type="project" value="InterPro"/>
</dbReference>
<dbReference type="PRINTS" id="PR00237">
    <property type="entry name" value="GPCRRHODOPSN"/>
</dbReference>
<evidence type="ECO:0000256" key="10">
    <source>
        <dbReference type="ARBA" id="ARBA00023224"/>
    </source>
</evidence>
<dbReference type="Pfam" id="PF13853">
    <property type="entry name" value="7tm_4"/>
    <property type="match status" value="1"/>
</dbReference>
<feature type="transmembrane region" description="Helical" evidence="12">
    <location>
        <begin position="59"/>
        <end position="78"/>
    </location>
</feature>
<evidence type="ECO:0000256" key="2">
    <source>
        <dbReference type="ARBA" id="ARBA00022475"/>
    </source>
</evidence>
<dbReference type="PANTHER" id="PTHR26452">
    <property type="entry name" value="OLFACTORY RECEPTOR"/>
    <property type="match status" value="1"/>
</dbReference>
<feature type="transmembrane region" description="Helical" evidence="12">
    <location>
        <begin position="140"/>
        <end position="158"/>
    </location>
</feature>
<evidence type="ECO:0000256" key="3">
    <source>
        <dbReference type="ARBA" id="ARBA00022606"/>
    </source>
</evidence>
<evidence type="ECO:0000256" key="11">
    <source>
        <dbReference type="RuleBase" id="RU000688"/>
    </source>
</evidence>
<feature type="transmembrane region" description="Helical" evidence="12">
    <location>
        <begin position="30"/>
        <end position="52"/>
    </location>
</feature>
<keyword evidence="14" id="KW-1185">Reference proteome</keyword>
<dbReference type="FunFam" id="1.20.1070.10:FF:000001">
    <property type="entry name" value="Olfactory receptor"/>
    <property type="match status" value="1"/>
</dbReference>
<dbReference type="FunCoup" id="A0A6P7WPX4">
    <property type="interactions" value="792"/>
</dbReference>
<protein>
    <recommendedName>
        <fullName evidence="12">Olfactory receptor</fullName>
    </recommendedName>
</protein>
<keyword evidence="7 11" id="KW-0297">G-protein coupled receptor</keyword>
<dbReference type="Gene3D" id="1.20.1070.10">
    <property type="entry name" value="Rhodopsin 7-helix transmembrane proteins"/>
    <property type="match status" value="1"/>
</dbReference>
<feature type="transmembrane region" description="Helical" evidence="12">
    <location>
        <begin position="98"/>
        <end position="120"/>
    </location>
</feature>
<evidence type="ECO:0000259" key="13">
    <source>
        <dbReference type="PROSITE" id="PS50262"/>
    </source>
</evidence>
<dbReference type="RefSeq" id="XP_030042428.1">
    <property type="nucleotide sequence ID" value="XM_030186568.1"/>
</dbReference>
<name>A0A6P7WPX4_9AMPH</name>
<organism evidence="14 15">
    <name type="scientific">Microcaecilia unicolor</name>
    <dbReference type="NCBI Taxonomy" id="1415580"/>
    <lineage>
        <taxon>Eukaryota</taxon>
        <taxon>Metazoa</taxon>
        <taxon>Chordata</taxon>
        <taxon>Craniata</taxon>
        <taxon>Vertebrata</taxon>
        <taxon>Euteleostomi</taxon>
        <taxon>Amphibia</taxon>
        <taxon>Gymnophiona</taxon>
        <taxon>Siphonopidae</taxon>
        <taxon>Microcaecilia</taxon>
    </lineage>
</organism>
<proteinExistence type="inferred from homology"/>
<evidence type="ECO:0000313" key="14">
    <source>
        <dbReference type="Proteomes" id="UP000515156"/>
    </source>
</evidence>
<keyword evidence="4 11" id="KW-0812">Transmembrane</keyword>